<keyword evidence="4" id="KW-0046">Antibiotic resistance</keyword>
<comment type="pathway">
    <text evidence="2">Siderophore biosynthesis; mycobactin biosynthesis.</text>
</comment>
<dbReference type="Pfam" id="PF13523">
    <property type="entry name" value="Acetyltransf_8"/>
    <property type="match status" value="1"/>
</dbReference>
<dbReference type="PANTHER" id="PTHR31438:SF1">
    <property type="entry name" value="LYSINE N-ACYLTRANSFERASE C17G9.06C-RELATED"/>
    <property type="match status" value="1"/>
</dbReference>
<dbReference type="InterPro" id="IPR000182">
    <property type="entry name" value="GNAT_dom"/>
</dbReference>
<organism evidence="7 8">
    <name type="scientific">Mycobacterium kyorinense</name>
    <dbReference type="NCBI Taxonomy" id="487514"/>
    <lineage>
        <taxon>Bacteria</taxon>
        <taxon>Bacillati</taxon>
        <taxon>Actinomycetota</taxon>
        <taxon>Actinomycetes</taxon>
        <taxon>Mycobacteriales</taxon>
        <taxon>Mycobacteriaceae</taxon>
        <taxon>Mycobacterium</taxon>
    </lineage>
</organism>
<dbReference type="GO" id="GO:0046677">
    <property type="term" value="P:response to antibiotic"/>
    <property type="evidence" value="ECO:0007669"/>
    <property type="project" value="UniProtKB-KW"/>
</dbReference>
<dbReference type="EMBL" id="LZKJ01000193">
    <property type="protein sequence ID" value="OBI40826.1"/>
    <property type="molecule type" value="Genomic_DNA"/>
</dbReference>
<evidence type="ECO:0000256" key="1">
    <source>
        <dbReference type="ARBA" id="ARBA00003818"/>
    </source>
</evidence>
<dbReference type="Gene3D" id="3.40.630.30">
    <property type="match status" value="1"/>
</dbReference>
<dbReference type="UniPathway" id="UPA00011"/>
<evidence type="ECO:0000259" key="6">
    <source>
        <dbReference type="PROSITE" id="PS51186"/>
    </source>
</evidence>
<keyword evidence="7" id="KW-0808">Transferase</keyword>
<dbReference type="SUPFAM" id="SSF55729">
    <property type="entry name" value="Acyl-CoA N-acyltransferases (Nat)"/>
    <property type="match status" value="1"/>
</dbReference>
<sequence>MNRLDLQQRHIALDHPGFSGRFALRRLDPDRDLDLMHAWMNDPEIARFWRKPWPRDRISAYLREQADSAHSTPYLGELDGAPISYWELYRADLDPLADYYDAHEHDAGIHLLLGPAQCRGRGLAVDLLRAVSTWLLDADPSATRVIGEPDVNNPRVIRICERAGFRRVKDIDLPDKRAALMIRDREQQ</sequence>
<dbReference type="SMART" id="SM01006">
    <property type="entry name" value="AlcB"/>
    <property type="match status" value="1"/>
</dbReference>
<dbReference type="GO" id="GO:0016410">
    <property type="term" value="F:N-acyltransferase activity"/>
    <property type="evidence" value="ECO:0007669"/>
    <property type="project" value="TreeGrafter"/>
</dbReference>
<dbReference type="Proteomes" id="UP000093592">
    <property type="component" value="Unassembled WGS sequence"/>
</dbReference>
<name>A0A1A2YV66_9MYCO</name>
<dbReference type="PANTHER" id="PTHR31438">
    <property type="entry name" value="LYSINE N-ACYLTRANSFERASE C17G9.06C-RELATED"/>
    <property type="match status" value="1"/>
</dbReference>
<comment type="function">
    <text evidence="1">Acyltransferase required for the direct transfer of medium- to long-chain fatty acyl moieties from a carrier protein (MbtL) on to the epsilon-amino group of lysine residue in the mycobactin core.</text>
</comment>
<proteinExistence type="predicted"/>
<dbReference type="RefSeq" id="WP_065016227.1">
    <property type="nucleotide sequence ID" value="NZ_LZKJ01000193.1"/>
</dbReference>
<accession>A0A1A2YV66</accession>
<comment type="caution">
    <text evidence="7">The sequence shown here is derived from an EMBL/GenBank/DDBJ whole genome shotgun (WGS) entry which is preliminary data.</text>
</comment>
<dbReference type="InterPro" id="IPR019432">
    <property type="entry name" value="Acyltransferase_MbtK/IucB-like"/>
</dbReference>
<evidence type="ECO:0000256" key="2">
    <source>
        <dbReference type="ARBA" id="ARBA00005102"/>
    </source>
</evidence>
<gene>
    <name evidence="7" type="ORF">A5707_08190</name>
</gene>
<dbReference type="AlphaFoldDB" id="A0A1A2YV66"/>
<dbReference type="PROSITE" id="PS51186">
    <property type="entry name" value="GNAT"/>
    <property type="match status" value="1"/>
</dbReference>
<evidence type="ECO:0000256" key="3">
    <source>
        <dbReference type="ARBA" id="ARBA00020586"/>
    </source>
</evidence>
<dbReference type="InterPro" id="IPR016181">
    <property type="entry name" value="Acyl_CoA_acyltransferase"/>
</dbReference>
<dbReference type="GO" id="GO:0019290">
    <property type="term" value="P:siderophore biosynthetic process"/>
    <property type="evidence" value="ECO:0007669"/>
    <property type="project" value="InterPro"/>
</dbReference>
<evidence type="ECO:0000256" key="5">
    <source>
        <dbReference type="ARBA" id="ARBA00031122"/>
    </source>
</evidence>
<evidence type="ECO:0000313" key="8">
    <source>
        <dbReference type="Proteomes" id="UP000093592"/>
    </source>
</evidence>
<reference evidence="8" key="1">
    <citation type="submission" date="2016-06" db="EMBL/GenBank/DDBJ databases">
        <authorList>
            <person name="Sutton G."/>
            <person name="Brinkac L."/>
            <person name="Sanka R."/>
            <person name="Adams M."/>
            <person name="Lau E."/>
            <person name="Sam S."/>
            <person name="Sreng N."/>
            <person name="Him V."/>
            <person name="Kerleguer A."/>
            <person name="Cheng S."/>
        </authorList>
    </citation>
    <scope>NUCLEOTIDE SEQUENCE [LARGE SCALE GENOMIC DNA]</scope>
    <source>
        <strain evidence="8">E861</strain>
    </source>
</reference>
<feature type="domain" description="N-acetyltransferase" evidence="6">
    <location>
        <begin position="22"/>
        <end position="186"/>
    </location>
</feature>
<dbReference type="OrthoDB" id="9087497at2"/>
<evidence type="ECO:0000256" key="4">
    <source>
        <dbReference type="ARBA" id="ARBA00023251"/>
    </source>
</evidence>
<evidence type="ECO:0000313" key="7">
    <source>
        <dbReference type="EMBL" id="OBI40826.1"/>
    </source>
</evidence>
<protein>
    <recommendedName>
        <fullName evidence="3">Lysine N-acyltransferase MbtK</fullName>
    </recommendedName>
    <alternativeName>
        <fullName evidence="5">Mycobactin synthase protein K</fullName>
    </alternativeName>
</protein>